<feature type="region of interest" description="Disordered" evidence="2">
    <location>
        <begin position="337"/>
        <end position="363"/>
    </location>
</feature>
<feature type="region of interest" description="Disordered" evidence="2">
    <location>
        <begin position="252"/>
        <end position="289"/>
    </location>
</feature>
<dbReference type="Proteomes" id="UP000198341">
    <property type="component" value="Chromosome 12"/>
</dbReference>
<sequence length="938" mass="108775">MMMIPTFANARNRALDEAIAEHAEQVLKREKDACRHANRAYLMKQHQKDVGKALGRLEIHLQEYSRLKENEKERLANARLEKVRTERERKKRESAIEEEKELQIHLKKRITHERFALEQLNEEHERQTRNADVWEKRREVVNAFEHRTEERDHFMEKQEREHEKCFGELSKKLRVAMENFESADVERLAEIASRKGLTRDLREAMDTRKALFDRLRDAELGLERREKEKRAAVESKANAELVLNESKRRLTEDIQPKRLEHEKRRKTSEGECEKTKRMHTKSEDTREMEKKKLKETKKQWEYQKRALKQASDVAHLANEKLSLTKQTLRDHAKRLEAQKESHIETLTQRSKEERKKQTATEKQADLEVKRKEFEKILKTATKAHDMAERDATRAREEANEKSRKLQTMKAFSAGAHSQKQNAEELLKQNTEAEKRTNETILQHAFRVNCLRRKLERKEGVLPEAGVSSEQFEMLQKKVRKLEETVSEAKKEHDGLLSAEKAVEETLNKARLSVRQSACERDRFEKDCLANAKIEATAAERWSNAAEDSRNDALVELHILKQHCGKEANKLLAKDDSCDRLFANELTLKDSFREELASCERERKEVVNVKLKEILKEKSMLVKVANQTEMERDNAKSRYEKVLLVAPYSSETNAHVVEDDGDCGDSQQQRRRREAMHETAQQSILKEQARIKELNARLFRTKRDTDRLSAAIEDVEKSNLALMHRIRGKSLEKSPDALKREQKVKEAKETQKGAKSRLREAVRAHDGLDQELRALEDALEKIQSHALRSAKKNYERAIESERGKKERLDRASNIEKKLLTSLRSLAKSSAKKADLVFASEAKIKTMETRTDVRDAVRVLRNAISSSSSSKKTKTKKQEESTSPPAYTNKHLAVQAVLNAAVPAREGTSFASSLKWSGKWSDNDDQSSLHSSESFLLQRV</sequence>
<organism evidence="3 4">
    <name type="scientific">Bathycoccus prasinos</name>
    <dbReference type="NCBI Taxonomy" id="41875"/>
    <lineage>
        <taxon>Eukaryota</taxon>
        <taxon>Viridiplantae</taxon>
        <taxon>Chlorophyta</taxon>
        <taxon>Mamiellophyceae</taxon>
        <taxon>Mamiellales</taxon>
        <taxon>Bathycoccaceae</taxon>
        <taxon>Bathycoccus</taxon>
    </lineage>
</organism>
<evidence type="ECO:0000313" key="4">
    <source>
        <dbReference type="Proteomes" id="UP000198341"/>
    </source>
</evidence>
<keyword evidence="4" id="KW-1185">Reference proteome</keyword>
<dbReference type="GeneID" id="19012622"/>
<dbReference type="KEGG" id="bpg:Bathy12g00630"/>
<feature type="region of interest" description="Disordered" evidence="2">
    <location>
        <begin position="913"/>
        <end position="938"/>
    </location>
</feature>
<evidence type="ECO:0000313" key="3">
    <source>
        <dbReference type="EMBL" id="CCO18958.1"/>
    </source>
</evidence>
<feature type="compositionally biased region" description="Polar residues" evidence="2">
    <location>
        <begin position="924"/>
        <end position="938"/>
    </location>
</feature>
<feature type="region of interest" description="Disordered" evidence="2">
    <location>
        <begin position="384"/>
        <end position="403"/>
    </location>
</feature>
<accession>K8FBH1</accession>
<dbReference type="AlphaFoldDB" id="K8FBH1"/>
<gene>
    <name evidence="3" type="ordered locus">Bathy12g00630</name>
</gene>
<name>K8FBH1_9CHLO</name>
<dbReference type="RefSeq" id="XP_007509843.1">
    <property type="nucleotide sequence ID" value="XM_007509781.1"/>
</dbReference>
<dbReference type="EMBL" id="FO082267">
    <property type="protein sequence ID" value="CCO18958.1"/>
    <property type="molecule type" value="Genomic_DNA"/>
</dbReference>
<feature type="coiled-coil region" evidence="1">
    <location>
        <begin position="743"/>
        <end position="810"/>
    </location>
</feature>
<feature type="coiled-coil region" evidence="1">
    <location>
        <begin position="20"/>
        <end position="137"/>
    </location>
</feature>
<feature type="region of interest" description="Disordered" evidence="2">
    <location>
        <begin position="654"/>
        <end position="678"/>
    </location>
</feature>
<reference evidence="3 4" key="1">
    <citation type="submission" date="2011-10" db="EMBL/GenBank/DDBJ databases">
        <authorList>
            <person name="Genoscope - CEA"/>
        </authorList>
    </citation>
    <scope>NUCLEOTIDE SEQUENCE [LARGE SCALE GENOMIC DNA]</scope>
    <source>
        <strain evidence="3 4">RCC 1105</strain>
    </source>
</reference>
<feature type="region of interest" description="Disordered" evidence="2">
    <location>
        <begin position="862"/>
        <end position="886"/>
    </location>
</feature>
<evidence type="ECO:0000256" key="2">
    <source>
        <dbReference type="SAM" id="MobiDB-lite"/>
    </source>
</evidence>
<proteinExistence type="predicted"/>
<evidence type="ECO:0000256" key="1">
    <source>
        <dbReference type="SAM" id="Coils"/>
    </source>
</evidence>
<protein>
    <submittedName>
        <fullName evidence="3">Uncharacterized protein</fullName>
    </submittedName>
</protein>
<keyword evidence="1" id="KW-0175">Coiled coil</keyword>
<feature type="coiled-coil region" evidence="1">
    <location>
        <begin position="471"/>
        <end position="498"/>
    </location>
</feature>